<keyword evidence="2" id="KW-1185">Reference proteome</keyword>
<accession>A0A6J8CPZ6</accession>
<dbReference type="Proteomes" id="UP000507470">
    <property type="component" value="Unassembled WGS sequence"/>
</dbReference>
<protein>
    <submittedName>
        <fullName evidence="1">Uncharacterized protein</fullName>
    </submittedName>
</protein>
<dbReference type="EMBL" id="CACVKT020005775">
    <property type="protein sequence ID" value="CAC5397841.1"/>
    <property type="molecule type" value="Genomic_DNA"/>
</dbReference>
<gene>
    <name evidence="1" type="ORF">MCOR_32251</name>
</gene>
<reference evidence="1 2" key="1">
    <citation type="submission" date="2020-06" db="EMBL/GenBank/DDBJ databases">
        <authorList>
            <person name="Li R."/>
            <person name="Bekaert M."/>
        </authorList>
    </citation>
    <scope>NUCLEOTIDE SEQUENCE [LARGE SCALE GENOMIC DNA]</scope>
    <source>
        <strain evidence="2">wild</strain>
    </source>
</reference>
<sequence>MQGEVPHSQCINTMFHNRLYIHNVTMQSLCNMYQTDLLHNVTNRFLCNMHQECRIVYCNPKAIDSSKKKTNIENSTGPPNLRFQTLFRFADRCLFCGQERYSELSAAAAQGIDINGYSEGNSVQFITDNVDHNKTEKALARAVRGHLLVDTELNALLVSMTFDIPLPDDGQYLTNEEHLQDRNRSFESSQIAEASTAKHEPVSSSSRDILSGALNLFNQLINVYISVDTICQSGVLDDINASIASKRKALEVSRSASLWMRFSEIR</sequence>
<evidence type="ECO:0000313" key="2">
    <source>
        <dbReference type="Proteomes" id="UP000507470"/>
    </source>
</evidence>
<name>A0A6J8CPZ6_MYTCO</name>
<proteinExistence type="predicted"/>
<dbReference type="AlphaFoldDB" id="A0A6J8CPZ6"/>
<evidence type="ECO:0000313" key="1">
    <source>
        <dbReference type="EMBL" id="CAC5397841.1"/>
    </source>
</evidence>
<organism evidence="1 2">
    <name type="scientific">Mytilus coruscus</name>
    <name type="common">Sea mussel</name>
    <dbReference type="NCBI Taxonomy" id="42192"/>
    <lineage>
        <taxon>Eukaryota</taxon>
        <taxon>Metazoa</taxon>
        <taxon>Spiralia</taxon>
        <taxon>Lophotrochozoa</taxon>
        <taxon>Mollusca</taxon>
        <taxon>Bivalvia</taxon>
        <taxon>Autobranchia</taxon>
        <taxon>Pteriomorphia</taxon>
        <taxon>Mytilida</taxon>
        <taxon>Mytiloidea</taxon>
        <taxon>Mytilidae</taxon>
        <taxon>Mytilinae</taxon>
        <taxon>Mytilus</taxon>
    </lineage>
</organism>